<reference evidence="2" key="1">
    <citation type="journal article" date="2017" name="Nature">
        <title>The sunflower genome provides insights into oil metabolism, flowering and Asterid evolution.</title>
        <authorList>
            <person name="Badouin H."/>
            <person name="Gouzy J."/>
            <person name="Grassa C.J."/>
            <person name="Murat F."/>
            <person name="Staton S.E."/>
            <person name="Cottret L."/>
            <person name="Lelandais-Briere C."/>
            <person name="Owens G.L."/>
            <person name="Carrere S."/>
            <person name="Mayjonade B."/>
            <person name="Legrand L."/>
            <person name="Gill N."/>
            <person name="Kane N.C."/>
            <person name="Bowers J.E."/>
            <person name="Hubner S."/>
            <person name="Bellec A."/>
            <person name="Berard A."/>
            <person name="Berges H."/>
            <person name="Blanchet N."/>
            <person name="Boniface M.C."/>
            <person name="Brunel D."/>
            <person name="Catrice O."/>
            <person name="Chaidir N."/>
            <person name="Claudel C."/>
            <person name="Donnadieu C."/>
            <person name="Faraut T."/>
            <person name="Fievet G."/>
            <person name="Helmstetter N."/>
            <person name="King M."/>
            <person name="Knapp S.J."/>
            <person name="Lai Z."/>
            <person name="Le Paslier M.C."/>
            <person name="Lippi Y."/>
            <person name="Lorenzon L."/>
            <person name="Mandel J.R."/>
            <person name="Marage G."/>
            <person name="Marchand G."/>
            <person name="Marquand E."/>
            <person name="Bret-Mestries E."/>
            <person name="Morien E."/>
            <person name="Nambeesan S."/>
            <person name="Nguyen T."/>
            <person name="Pegot-Espagnet P."/>
            <person name="Pouilly N."/>
            <person name="Raftis F."/>
            <person name="Sallet E."/>
            <person name="Schiex T."/>
            <person name="Thomas J."/>
            <person name="Vandecasteele C."/>
            <person name="Vares D."/>
            <person name="Vear F."/>
            <person name="Vautrin S."/>
            <person name="Crespi M."/>
            <person name="Mangin B."/>
            <person name="Burke J.M."/>
            <person name="Salse J."/>
            <person name="Munos S."/>
            <person name="Vincourt P."/>
            <person name="Rieseberg L.H."/>
            <person name="Langlade N.B."/>
        </authorList>
    </citation>
    <scope>NUCLEOTIDE SEQUENCE</scope>
    <source>
        <tissue evidence="2">Leaves</tissue>
    </source>
</reference>
<comment type="caution">
    <text evidence="2">The sequence shown here is derived from an EMBL/GenBank/DDBJ whole genome shotgun (WGS) entry which is preliminary data.</text>
</comment>
<dbReference type="Proteomes" id="UP000215914">
    <property type="component" value="Unassembled WGS sequence"/>
</dbReference>
<organism evidence="2 3">
    <name type="scientific">Helianthus annuus</name>
    <name type="common">Common sunflower</name>
    <dbReference type="NCBI Taxonomy" id="4232"/>
    <lineage>
        <taxon>Eukaryota</taxon>
        <taxon>Viridiplantae</taxon>
        <taxon>Streptophyta</taxon>
        <taxon>Embryophyta</taxon>
        <taxon>Tracheophyta</taxon>
        <taxon>Spermatophyta</taxon>
        <taxon>Magnoliopsida</taxon>
        <taxon>eudicotyledons</taxon>
        <taxon>Gunneridae</taxon>
        <taxon>Pentapetalae</taxon>
        <taxon>asterids</taxon>
        <taxon>campanulids</taxon>
        <taxon>Asterales</taxon>
        <taxon>Asteraceae</taxon>
        <taxon>Asteroideae</taxon>
        <taxon>Heliantheae alliance</taxon>
        <taxon>Heliantheae</taxon>
        <taxon>Helianthus</taxon>
    </lineage>
</organism>
<dbReference type="AlphaFoldDB" id="A0A9K3HIM9"/>
<evidence type="ECO:0000313" key="2">
    <source>
        <dbReference type="EMBL" id="KAF5779034.1"/>
    </source>
</evidence>
<dbReference type="Gramene" id="mRNA:HanXRQr2_Chr12g0554571">
    <property type="protein sequence ID" value="CDS:HanXRQr2_Chr12g0554571.1"/>
    <property type="gene ID" value="HanXRQr2_Chr12g0554571"/>
</dbReference>
<reference evidence="2" key="2">
    <citation type="submission" date="2020-06" db="EMBL/GenBank/DDBJ databases">
        <title>Helianthus annuus Genome sequencing and assembly Release 2.</title>
        <authorList>
            <person name="Gouzy J."/>
            <person name="Langlade N."/>
            <person name="Munos S."/>
        </authorList>
    </citation>
    <scope>NUCLEOTIDE SEQUENCE</scope>
    <source>
        <tissue evidence="2">Leaves</tissue>
    </source>
</reference>
<evidence type="ECO:0000313" key="3">
    <source>
        <dbReference type="Proteomes" id="UP000215914"/>
    </source>
</evidence>
<evidence type="ECO:0000256" key="1">
    <source>
        <dbReference type="SAM" id="MobiDB-lite"/>
    </source>
</evidence>
<feature type="compositionally biased region" description="Basic and acidic residues" evidence="1">
    <location>
        <begin position="81"/>
        <end position="96"/>
    </location>
</feature>
<dbReference type="EMBL" id="MNCJ02000327">
    <property type="protein sequence ID" value="KAF5779034.1"/>
    <property type="molecule type" value="Genomic_DNA"/>
</dbReference>
<proteinExistence type="predicted"/>
<accession>A0A9K3HIM9</accession>
<gene>
    <name evidence="2" type="ORF">HanXRQr2_Chr12g0554571</name>
</gene>
<name>A0A9K3HIM9_HELAN</name>
<sequence>MNERARKAGFKAGYNKCLGDVNPFFTSKFTDERSGFHDVDTEASYIAAVDAYNKLSIPALDNIEKCLGAEDYVDRLRMLFDPPKEDKGAGGAKDDAGTSGAKAD</sequence>
<feature type="region of interest" description="Disordered" evidence="1">
    <location>
        <begin position="81"/>
        <end position="104"/>
    </location>
</feature>
<keyword evidence="3" id="KW-1185">Reference proteome</keyword>
<protein>
    <submittedName>
        <fullName evidence="2">Uncharacterized protein</fullName>
    </submittedName>
</protein>